<dbReference type="InterPro" id="IPR052064">
    <property type="entry name" value="Mito_IMP1_subunit"/>
</dbReference>
<dbReference type="PRINTS" id="PR00727">
    <property type="entry name" value="LEADERPTASE"/>
</dbReference>
<evidence type="ECO:0000256" key="1">
    <source>
        <dbReference type="ARBA" id="ARBA00004273"/>
    </source>
</evidence>
<feature type="active site" evidence="9">
    <location>
        <position position="90"/>
    </location>
</feature>
<reference evidence="12 13" key="1">
    <citation type="submission" date="2022-03" db="EMBL/GenBank/DDBJ databases">
        <authorList>
            <person name="Nunn A."/>
            <person name="Chopra R."/>
            <person name="Nunn A."/>
            <person name="Contreras Garrido A."/>
        </authorList>
    </citation>
    <scope>NUCLEOTIDE SEQUENCE [LARGE SCALE GENOMIC DNA]</scope>
</reference>
<evidence type="ECO:0000256" key="10">
    <source>
        <dbReference type="SAM" id="Phobius"/>
    </source>
</evidence>
<dbReference type="SUPFAM" id="SSF51306">
    <property type="entry name" value="LexA/Signal peptidase"/>
    <property type="match status" value="1"/>
</dbReference>
<dbReference type="InterPro" id="IPR019533">
    <property type="entry name" value="Peptidase_S26"/>
</dbReference>
<keyword evidence="2" id="KW-0999">Mitochondrion inner membrane</keyword>
<evidence type="ECO:0000256" key="6">
    <source>
        <dbReference type="ARBA" id="ARBA00038445"/>
    </source>
</evidence>
<evidence type="ECO:0000256" key="9">
    <source>
        <dbReference type="PIRSR" id="PIRSR600223-1"/>
    </source>
</evidence>
<comment type="subunit">
    <text evidence="8">Heterodimer of 2 subunits, IMP1A/B and IMP12.</text>
</comment>
<protein>
    <recommendedName>
        <fullName evidence="11">Peptidase S26 domain-containing protein</fullName>
    </recommendedName>
</protein>
<feature type="transmembrane region" description="Helical" evidence="10">
    <location>
        <begin position="21"/>
        <end position="43"/>
    </location>
</feature>
<dbReference type="AlphaFoldDB" id="A0AAU9R7B2"/>
<dbReference type="InterPro" id="IPR000223">
    <property type="entry name" value="Pept_S26A_signal_pept_1"/>
</dbReference>
<evidence type="ECO:0000256" key="5">
    <source>
        <dbReference type="ARBA" id="ARBA00023136"/>
    </source>
</evidence>
<keyword evidence="3" id="KW-0378">Hydrolase</keyword>
<organism evidence="12 13">
    <name type="scientific">Thlaspi arvense</name>
    <name type="common">Field penny-cress</name>
    <dbReference type="NCBI Taxonomy" id="13288"/>
    <lineage>
        <taxon>Eukaryota</taxon>
        <taxon>Viridiplantae</taxon>
        <taxon>Streptophyta</taxon>
        <taxon>Embryophyta</taxon>
        <taxon>Tracheophyta</taxon>
        <taxon>Spermatophyta</taxon>
        <taxon>Magnoliopsida</taxon>
        <taxon>eudicotyledons</taxon>
        <taxon>Gunneridae</taxon>
        <taxon>Pentapetalae</taxon>
        <taxon>rosids</taxon>
        <taxon>malvids</taxon>
        <taxon>Brassicales</taxon>
        <taxon>Brassicaceae</taxon>
        <taxon>Thlaspideae</taxon>
        <taxon>Thlaspi</taxon>
    </lineage>
</organism>
<evidence type="ECO:0000256" key="4">
    <source>
        <dbReference type="ARBA" id="ARBA00023128"/>
    </source>
</evidence>
<sequence>MGSSSSFWNIASREAMKSGAFVAKIYCFLHVTTNYLGFAAYAYGPSMIPTLHPSGNVLLAERISTRSQKPSRGDIVVLRSPEEPNKTPIKRVIGIEGDRISVVADPEKNVQSKTFVVPKGHVWVQGDYTQNSRDSRTFGPIPYGLIQGRVLLRV</sequence>
<dbReference type="FunFam" id="2.10.109.10:FF:000014">
    <property type="entry name" value="Inner membrane protease subunit 1"/>
    <property type="match status" value="1"/>
</dbReference>
<dbReference type="GO" id="GO:0004252">
    <property type="term" value="F:serine-type endopeptidase activity"/>
    <property type="evidence" value="ECO:0007669"/>
    <property type="project" value="InterPro"/>
</dbReference>
<evidence type="ECO:0000256" key="8">
    <source>
        <dbReference type="ARBA" id="ARBA00064368"/>
    </source>
</evidence>
<accession>A0AAU9R7B2</accession>
<dbReference type="GO" id="GO:0042720">
    <property type="term" value="C:mitochondrial inner membrane peptidase complex"/>
    <property type="evidence" value="ECO:0007669"/>
    <property type="project" value="TreeGrafter"/>
</dbReference>
<keyword evidence="5 10" id="KW-0472">Membrane</keyword>
<gene>
    <name evidence="12" type="ORF">TAV2_LOCUS3727</name>
</gene>
<dbReference type="EMBL" id="OU466857">
    <property type="protein sequence ID" value="CAH2034413.1"/>
    <property type="molecule type" value="Genomic_DNA"/>
</dbReference>
<proteinExistence type="inferred from homology"/>
<comment type="similarity">
    <text evidence="6">Belongs to the peptidase S26 family. IMP1 subfamily.</text>
</comment>
<dbReference type="NCBIfam" id="TIGR02227">
    <property type="entry name" value="sigpep_I_bact"/>
    <property type="match status" value="1"/>
</dbReference>
<evidence type="ECO:0000256" key="2">
    <source>
        <dbReference type="ARBA" id="ARBA00022792"/>
    </source>
</evidence>
<dbReference type="InterPro" id="IPR036286">
    <property type="entry name" value="LexA/Signal_pep-like_sf"/>
</dbReference>
<name>A0AAU9R7B2_THLAR</name>
<feature type="active site" evidence="9">
    <location>
        <position position="46"/>
    </location>
</feature>
<comment type="subcellular location">
    <subcellularLocation>
        <location evidence="1">Mitochondrion inner membrane</location>
    </subcellularLocation>
</comment>
<dbReference type="PANTHER" id="PTHR12383">
    <property type="entry name" value="PROTEASE FAMILY S26 MITOCHONDRIAL INNER MEMBRANE PROTEASE-RELATED"/>
    <property type="match status" value="1"/>
</dbReference>
<keyword evidence="10" id="KW-0812">Transmembrane</keyword>
<dbReference type="Gene3D" id="2.10.109.10">
    <property type="entry name" value="Umud Fragment, subunit A"/>
    <property type="match status" value="1"/>
</dbReference>
<dbReference type="GO" id="GO:0006627">
    <property type="term" value="P:protein processing involved in protein targeting to mitochondrion"/>
    <property type="evidence" value="ECO:0007669"/>
    <property type="project" value="TreeGrafter"/>
</dbReference>
<feature type="domain" description="Peptidase S26" evidence="11">
    <location>
        <begin position="113"/>
        <end position="153"/>
    </location>
</feature>
<keyword evidence="13" id="KW-1185">Reference proteome</keyword>
<dbReference type="GO" id="GO:0006465">
    <property type="term" value="P:signal peptide processing"/>
    <property type="evidence" value="ECO:0007669"/>
    <property type="project" value="InterPro"/>
</dbReference>
<evidence type="ECO:0000256" key="7">
    <source>
        <dbReference type="ARBA" id="ARBA00054895"/>
    </source>
</evidence>
<evidence type="ECO:0000313" key="12">
    <source>
        <dbReference type="EMBL" id="CAH2034413.1"/>
    </source>
</evidence>
<dbReference type="Pfam" id="PF10502">
    <property type="entry name" value="Peptidase_S26"/>
    <property type="match status" value="2"/>
</dbReference>
<keyword evidence="10" id="KW-1133">Transmembrane helix</keyword>
<keyword evidence="4" id="KW-0496">Mitochondrion</keyword>
<feature type="domain" description="Peptidase S26" evidence="11">
    <location>
        <begin position="25"/>
        <end position="104"/>
    </location>
</feature>
<evidence type="ECO:0000313" key="13">
    <source>
        <dbReference type="Proteomes" id="UP000836841"/>
    </source>
</evidence>
<comment type="function">
    <text evidence="7">Catalyzes the removal of transit peptides required for the targeting of proteins from the mitochondrial matrix, across the inner membrane, into the inter-membrane space.</text>
</comment>
<evidence type="ECO:0000256" key="3">
    <source>
        <dbReference type="ARBA" id="ARBA00022801"/>
    </source>
</evidence>
<dbReference type="Proteomes" id="UP000836841">
    <property type="component" value="Chromosome 1"/>
</dbReference>
<evidence type="ECO:0000259" key="11">
    <source>
        <dbReference type="Pfam" id="PF10502"/>
    </source>
</evidence>
<dbReference type="PANTHER" id="PTHR12383:SF36">
    <property type="entry name" value="MITOCHONDRIAL ATP-INDEPENDENT INNER MEMBRANE PROTEASE SUBUNIT 1B-RELATED"/>
    <property type="match status" value="1"/>
</dbReference>
<dbReference type="CDD" id="cd06530">
    <property type="entry name" value="S26_SPase_I"/>
    <property type="match status" value="1"/>
</dbReference>